<feature type="repeat" description="WD" evidence="3">
    <location>
        <begin position="295"/>
        <end position="323"/>
    </location>
</feature>
<sequence length="378" mass="43008">MAAAEQDEIQRRCIRMRQDKLLQARELNGNIISCRKGKLSFQSEYQKRRASEPLIWKYRGTENMGNIALEQVVADVDSSRGLLTRVILLTGGVDRLRILKIGKAGVEFHPSLNSYKPDRVWPLSLDHEAGHKQLSRGLKSSFGALRSDITFIKAFRQHSLSTDDMMAKEVLITTRVSDKYPGYVYLLDLNVPLYYDGSPVLDNGLICLAEYKHTLWTADCDPEGTYALFGTHNGVKVLNMETGASSRLFRSTSDVLCLQVDQCIRLYDRRLTDRGPVQSYEGNVNSRTQIQFGVDPSEKVVMSGGEDCYLRLWNIISGELLFKERFTNAAPTAVCWPRTRGILSSRMDTDQDYRGYWEDHCWGAWLGSAEGIFYMDWL</sequence>
<evidence type="ECO:0000256" key="1">
    <source>
        <dbReference type="ARBA" id="ARBA00022574"/>
    </source>
</evidence>
<dbReference type="PANTHER" id="PTHR44472">
    <property type="entry name" value="DDB1- AND CUL4-ASSOCIATED FACTOR 4-RELATED"/>
    <property type="match status" value="1"/>
</dbReference>
<comment type="caution">
    <text evidence="4">The sequence shown here is derived from an EMBL/GenBank/DDBJ whole genome shotgun (WGS) entry which is preliminary data.</text>
</comment>
<protein>
    <submittedName>
        <fullName evidence="4">Uncharacterized protein</fullName>
    </submittedName>
</protein>
<dbReference type="Proteomes" id="UP001634393">
    <property type="component" value="Unassembled WGS sequence"/>
</dbReference>
<dbReference type="SUPFAM" id="SSF50978">
    <property type="entry name" value="WD40 repeat-like"/>
    <property type="match status" value="1"/>
</dbReference>
<dbReference type="InterPro" id="IPR036322">
    <property type="entry name" value="WD40_repeat_dom_sf"/>
</dbReference>
<gene>
    <name evidence="4" type="ORF">ACJIZ3_008568</name>
</gene>
<dbReference type="PROSITE" id="PS50082">
    <property type="entry name" value="WD_REPEATS_2"/>
    <property type="match status" value="1"/>
</dbReference>
<keyword evidence="5" id="KW-1185">Reference proteome</keyword>
<proteinExistence type="predicted"/>
<evidence type="ECO:0000256" key="3">
    <source>
        <dbReference type="PROSITE-ProRule" id="PRU00221"/>
    </source>
</evidence>
<keyword evidence="1 3" id="KW-0853">WD repeat</keyword>
<accession>A0ABD3TAJ3</accession>
<dbReference type="EMBL" id="JBJXBP010000004">
    <property type="protein sequence ID" value="KAL3833832.1"/>
    <property type="molecule type" value="Genomic_DNA"/>
</dbReference>
<dbReference type="InterPro" id="IPR052254">
    <property type="entry name" value="CUL4-DDB1_E3_ligase_receptor"/>
</dbReference>
<keyword evidence="2" id="KW-0677">Repeat</keyword>
<dbReference type="InterPro" id="IPR001680">
    <property type="entry name" value="WD40_rpt"/>
</dbReference>
<dbReference type="InterPro" id="IPR015943">
    <property type="entry name" value="WD40/YVTN_repeat-like_dom_sf"/>
</dbReference>
<dbReference type="PANTHER" id="PTHR44472:SF1">
    <property type="entry name" value="DDB1 AND CUL4 ASSOCIATED FACTOR 4"/>
    <property type="match status" value="1"/>
</dbReference>
<evidence type="ECO:0000313" key="5">
    <source>
        <dbReference type="Proteomes" id="UP001634393"/>
    </source>
</evidence>
<dbReference type="AlphaFoldDB" id="A0ABD3TAJ3"/>
<evidence type="ECO:0000313" key="4">
    <source>
        <dbReference type="EMBL" id="KAL3833832.1"/>
    </source>
</evidence>
<name>A0ABD3TAJ3_9LAMI</name>
<evidence type="ECO:0000256" key="2">
    <source>
        <dbReference type="ARBA" id="ARBA00022737"/>
    </source>
</evidence>
<reference evidence="4 5" key="1">
    <citation type="submission" date="2024-12" db="EMBL/GenBank/DDBJ databases">
        <title>The unique morphological basis and parallel evolutionary history of personate flowers in Penstemon.</title>
        <authorList>
            <person name="Depatie T.H."/>
            <person name="Wessinger C.A."/>
        </authorList>
    </citation>
    <scope>NUCLEOTIDE SEQUENCE [LARGE SCALE GENOMIC DNA]</scope>
    <source>
        <strain evidence="4">WTNN_2</strain>
        <tissue evidence="4">Leaf</tissue>
    </source>
</reference>
<dbReference type="Gene3D" id="2.130.10.10">
    <property type="entry name" value="YVTN repeat-like/Quinoprotein amine dehydrogenase"/>
    <property type="match status" value="1"/>
</dbReference>
<organism evidence="4 5">
    <name type="scientific">Penstemon smallii</name>
    <dbReference type="NCBI Taxonomy" id="265156"/>
    <lineage>
        <taxon>Eukaryota</taxon>
        <taxon>Viridiplantae</taxon>
        <taxon>Streptophyta</taxon>
        <taxon>Embryophyta</taxon>
        <taxon>Tracheophyta</taxon>
        <taxon>Spermatophyta</taxon>
        <taxon>Magnoliopsida</taxon>
        <taxon>eudicotyledons</taxon>
        <taxon>Gunneridae</taxon>
        <taxon>Pentapetalae</taxon>
        <taxon>asterids</taxon>
        <taxon>lamiids</taxon>
        <taxon>Lamiales</taxon>
        <taxon>Plantaginaceae</taxon>
        <taxon>Cheloneae</taxon>
        <taxon>Penstemon</taxon>
    </lineage>
</organism>